<gene>
    <name evidence="1" type="ORF">C7212DRAFT_361999</name>
</gene>
<evidence type="ECO:0000313" key="1">
    <source>
        <dbReference type="EMBL" id="PWW79539.1"/>
    </source>
</evidence>
<dbReference type="Proteomes" id="UP000246991">
    <property type="component" value="Unassembled WGS sequence"/>
</dbReference>
<keyword evidence="2" id="KW-1185">Reference proteome</keyword>
<accession>A0A317SYP0</accession>
<organism evidence="1 2">
    <name type="scientific">Tuber magnatum</name>
    <name type="common">white Piedmont truffle</name>
    <dbReference type="NCBI Taxonomy" id="42249"/>
    <lineage>
        <taxon>Eukaryota</taxon>
        <taxon>Fungi</taxon>
        <taxon>Dikarya</taxon>
        <taxon>Ascomycota</taxon>
        <taxon>Pezizomycotina</taxon>
        <taxon>Pezizomycetes</taxon>
        <taxon>Pezizales</taxon>
        <taxon>Tuberaceae</taxon>
        <taxon>Tuber</taxon>
    </lineage>
</organism>
<dbReference type="OrthoDB" id="5370336at2759"/>
<comment type="caution">
    <text evidence="1">The sequence shown here is derived from an EMBL/GenBank/DDBJ whole genome shotgun (WGS) entry which is preliminary data.</text>
</comment>
<reference evidence="1 2" key="1">
    <citation type="submission" date="2018-03" db="EMBL/GenBank/DDBJ databases">
        <title>Genomes of Pezizomycetes fungi and the evolution of truffles.</title>
        <authorList>
            <person name="Murat C."/>
            <person name="Payen T."/>
            <person name="Noel B."/>
            <person name="Kuo A."/>
            <person name="Martin F.M."/>
        </authorList>
    </citation>
    <scope>NUCLEOTIDE SEQUENCE [LARGE SCALE GENOMIC DNA]</scope>
    <source>
        <strain evidence="1">091103-1</strain>
    </source>
</reference>
<protein>
    <submittedName>
        <fullName evidence="1">Uncharacterized protein</fullName>
    </submittedName>
</protein>
<sequence length="306" mass="35253">MDPIPELNLPGLSPTAARAFTSTRFSSDDGPIPDGTPHELYMYHPRDFRDEYRELVFQKRVFHYFAGKCFVECIPCMIWLLNGWSSEFGTFCLNRVNTFISTLGPGHFKDVIFQAPQDVAKCISFLWDFVILHSWTPVPYNWMGPAIPTIIKLSKCKTGTDTSADVDPKAPGPNYKFSTLWCKIQVRHLVRRLDASYAPCAPTFYKRRGYSMQPHEYDDRPLHPVPPPDKFRGLWTEREELYALKDMREAAKKISAREFVHSDVQALLKKTDLSSLVERYFCLLDKGEFKFLDRVKVQGNTFGGFV</sequence>
<dbReference type="EMBL" id="PYWC01000008">
    <property type="protein sequence ID" value="PWW79539.1"/>
    <property type="molecule type" value="Genomic_DNA"/>
</dbReference>
<name>A0A317SYP0_9PEZI</name>
<proteinExistence type="predicted"/>
<evidence type="ECO:0000313" key="2">
    <source>
        <dbReference type="Proteomes" id="UP000246991"/>
    </source>
</evidence>
<dbReference type="AlphaFoldDB" id="A0A317SYP0"/>